<dbReference type="Pfam" id="PF00149">
    <property type="entry name" value="Metallophos"/>
    <property type="match status" value="1"/>
</dbReference>
<reference evidence="2 3" key="1">
    <citation type="submission" date="2022-12" db="EMBL/GenBank/DDBJ databases">
        <title>Metagenome assembled genome from gulf of manar.</title>
        <authorList>
            <person name="Kohli P."/>
            <person name="Pk S."/>
            <person name="Venkata Ramana C."/>
            <person name="Sasikala C."/>
        </authorList>
    </citation>
    <scope>NUCLEOTIDE SEQUENCE [LARGE SCALE GENOMIC DNA]</scope>
    <source>
        <strain evidence="2">JB008</strain>
    </source>
</reference>
<dbReference type="InterPro" id="IPR029052">
    <property type="entry name" value="Metallo-depent_PP-like"/>
</dbReference>
<sequence>MLEIYFVTDLHGRKKQYISLFEQLKKNPPDILLIGGDLFPPFMRPGNSNLPGDTDFINGFLKKNFLDLKNSLGPKYPKIFMIMGNDDPRYFESALIDGGSDDLWTYLHNRKIMISDFLLFGYNYVPPTPFMLKDWERYDVSRYTDIGCVSPEEGVRSFPVREHEKKWKTIKEDLWSLTENDSMENAVFLFHTPPYDTNLDLGDIKYDIIEHVPVDKHLGSIAVQKFIEEKQPLLTLHGHIHESSRMSEAWMQKIGRTVCINGANEGGNLTIVRINLEDPESAELILV</sequence>
<gene>
    <name evidence="2" type="ORF">PQJ61_14090</name>
</gene>
<evidence type="ECO:0000313" key="3">
    <source>
        <dbReference type="Proteomes" id="UP001221217"/>
    </source>
</evidence>
<protein>
    <submittedName>
        <fullName evidence="2">Metallophosphoesterase</fullName>
    </submittedName>
</protein>
<dbReference type="AlphaFoldDB" id="A0AAJ1IH84"/>
<dbReference type="Proteomes" id="UP001221217">
    <property type="component" value="Unassembled WGS sequence"/>
</dbReference>
<name>A0AAJ1IH84_9SPIO</name>
<feature type="domain" description="Calcineurin-like phosphoesterase" evidence="1">
    <location>
        <begin position="4"/>
        <end position="242"/>
    </location>
</feature>
<dbReference type="EMBL" id="JAQQAL010000035">
    <property type="protein sequence ID" value="MDC7227892.1"/>
    <property type="molecule type" value="Genomic_DNA"/>
</dbReference>
<comment type="caution">
    <text evidence="2">The sequence shown here is derived from an EMBL/GenBank/DDBJ whole genome shotgun (WGS) entry which is preliminary data.</text>
</comment>
<evidence type="ECO:0000313" key="2">
    <source>
        <dbReference type="EMBL" id="MDC7227892.1"/>
    </source>
</evidence>
<evidence type="ECO:0000259" key="1">
    <source>
        <dbReference type="Pfam" id="PF00149"/>
    </source>
</evidence>
<dbReference type="InterPro" id="IPR004843">
    <property type="entry name" value="Calcineurin-like_PHP"/>
</dbReference>
<dbReference type="PANTHER" id="PTHR37523:SF1">
    <property type="entry name" value="CALCINEURIN-LIKE PHOSPHOESTERASE DOMAIN-CONTAINING PROTEIN"/>
    <property type="match status" value="1"/>
</dbReference>
<dbReference type="GO" id="GO:0016787">
    <property type="term" value="F:hydrolase activity"/>
    <property type="evidence" value="ECO:0007669"/>
    <property type="project" value="InterPro"/>
</dbReference>
<proteinExistence type="predicted"/>
<organism evidence="2 3">
    <name type="scientific">Candidatus Thalassospirochaeta sargassi</name>
    <dbReference type="NCBI Taxonomy" id="3119039"/>
    <lineage>
        <taxon>Bacteria</taxon>
        <taxon>Pseudomonadati</taxon>
        <taxon>Spirochaetota</taxon>
        <taxon>Spirochaetia</taxon>
        <taxon>Spirochaetales</taxon>
        <taxon>Spirochaetaceae</taxon>
        <taxon>Candidatus Thalassospirochaeta</taxon>
    </lineage>
</organism>
<dbReference type="Gene3D" id="3.60.21.10">
    <property type="match status" value="1"/>
</dbReference>
<accession>A0AAJ1IH84</accession>
<dbReference type="SUPFAM" id="SSF56300">
    <property type="entry name" value="Metallo-dependent phosphatases"/>
    <property type="match status" value="1"/>
</dbReference>
<dbReference type="PANTHER" id="PTHR37523">
    <property type="entry name" value="METALLOPHOSPHOESTERASE"/>
    <property type="match status" value="1"/>
</dbReference>